<dbReference type="EMBL" id="CANHGI010000003">
    <property type="protein sequence ID" value="CAI5444656.1"/>
    <property type="molecule type" value="Genomic_DNA"/>
</dbReference>
<evidence type="ECO:0000256" key="2">
    <source>
        <dbReference type="ARBA" id="ARBA00023242"/>
    </source>
</evidence>
<dbReference type="GO" id="GO:0006272">
    <property type="term" value="P:leading strand elongation"/>
    <property type="evidence" value="ECO:0007669"/>
    <property type="project" value="TreeGrafter"/>
</dbReference>
<dbReference type="GO" id="GO:0046982">
    <property type="term" value="F:protein heterodimerization activity"/>
    <property type="evidence" value="ECO:0007669"/>
    <property type="project" value="InterPro"/>
</dbReference>
<dbReference type="PANTHER" id="PTHR46172">
    <property type="entry name" value="DNA POLYMERASE EPSILON SUBUNIT 3"/>
    <property type="match status" value="1"/>
</dbReference>
<name>A0A9P1N1S4_9PELO</name>
<dbReference type="GO" id="GO:0008622">
    <property type="term" value="C:epsilon DNA polymerase complex"/>
    <property type="evidence" value="ECO:0007669"/>
    <property type="project" value="TreeGrafter"/>
</dbReference>
<organism evidence="5 6">
    <name type="scientific">Caenorhabditis angaria</name>
    <dbReference type="NCBI Taxonomy" id="860376"/>
    <lineage>
        <taxon>Eukaryota</taxon>
        <taxon>Metazoa</taxon>
        <taxon>Ecdysozoa</taxon>
        <taxon>Nematoda</taxon>
        <taxon>Chromadorea</taxon>
        <taxon>Rhabditida</taxon>
        <taxon>Rhabditina</taxon>
        <taxon>Rhabditomorpha</taxon>
        <taxon>Rhabditoidea</taxon>
        <taxon>Rhabditidae</taxon>
        <taxon>Peloderinae</taxon>
        <taxon>Caenorhabditis</taxon>
    </lineage>
</organism>
<evidence type="ECO:0000313" key="5">
    <source>
        <dbReference type="EMBL" id="CAI5444656.1"/>
    </source>
</evidence>
<dbReference type="AlphaFoldDB" id="A0A9P1N1S4"/>
<dbReference type="SUPFAM" id="SSF47113">
    <property type="entry name" value="Histone-fold"/>
    <property type="match status" value="1"/>
</dbReference>
<dbReference type="GO" id="GO:0031490">
    <property type="term" value="F:chromatin DNA binding"/>
    <property type="evidence" value="ECO:0007669"/>
    <property type="project" value="TreeGrafter"/>
</dbReference>
<dbReference type="PANTHER" id="PTHR46172:SF1">
    <property type="entry name" value="DNA POLYMERASE EPSILON SUBUNIT 3"/>
    <property type="match status" value="1"/>
</dbReference>
<reference evidence="5" key="1">
    <citation type="submission" date="2022-11" db="EMBL/GenBank/DDBJ databases">
        <authorList>
            <person name="Kikuchi T."/>
        </authorList>
    </citation>
    <scope>NUCLEOTIDE SEQUENCE</scope>
    <source>
        <strain evidence="5">PS1010</strain>
    </source>
</reference>
<dbReference type="Pfam" id="PF00808">
    <property type="entry name" value="CBFD_NFYB_HMF"/>
    <property type="match status" value="1"/>
</dbReference>
<evidence type="ECO:0000256" key="1">
    <source>
        <dbReference type="ARBA" id="ARBA00004123"/>
    </source>
</evidence>
<evidence type="ECO:0000313" key="6">
    <source>
        <dbReference type="Proteomes" id="UP001152747"/>
    </source>
</evidence>
<dbReference type="GO" id="GO:0006974">
    <property type="term" value="P:DNA damage response"/>
    <property type="evidence" value="ECO:0007669"/>
    <property type="project" value="TreeGrafter"/>
</dbReference>
<dbReference type="GO" id="GO:0008623">
    <property type="term" value="C:CHRAC"/>
    <property type="evidence" value="ECO:0007669"/>
    <property type="project" value="TreeGrafter"/>
</dbReference>
<comment type="subcellular location">
    <subcellularLocation>
        <location evidence="1">Nucleus</location>
    </subcellularLocation>
</comment>
<dbReference type="InterPro" id="IPR009072">
    <property type="entry name" value="Histone-fold"/>
</dbReference>
<accession>A0A9P1N1S4</accession>
<proteinExistence type="predicted"/>
<comment type="caution">
    <text evidence="5">The sequence shown here is derived from an EMBL/GenBank/DDBJ whole genome shotgun (WGS) entry which is preliminary data.</text>
</comment>
<gene>
    <name evidence="5" type="ORF">CAMP_LOCUS7293</name>
</gene>
<feature type="domain" description="Transcription factor CBF/NF-Y/archaeal histone" evidence="4">
    <location>
        <begin position="8"/>
        <end position="70"/>
    </location>
</feature>
<evidence type="ECO:0000256" key="3">
    <source>
        <dbReference type="ARBA" id="ARBA00039793"/>
    </source>
</evidence>
<keyword evidence="6" id="KW-1185">Reference proteome</keyword>
<evidence type="ECO:0000259" key="4">
    <source>
        <dbReference type="Pfam" id="PF00808"/>
    </source>
</evidence>
<dbReference type="CDD" id="cd22928">
    <property type="entry name" value="HFD_POLE3_DPB4"/>
    <property type="match status" value="1"/>
</dbReference>
<dbReference type="Gene3D" id="1.10.20.10">
    <property type="entry name" value="Histone, subunit A"/>
    <property type="match status" value="1"/>
</dbReference>
<dbReference type="InterPro" id="IPR051377">
    <property type="entry name" value="DNA_Pol-Epsilon_Subunit"/>
</dbReference>
<dbReference type="GO" id="GO:0031507">
    <property type="term" value="P:heterochromatin formation"/>
    <property type="evidence" value="ECO:0007669"/>
    <property type="project" value="TreeGrafter"/>
</dbReference>
<dbReference type="InterPro" id="IPR003958">
    <property type="entry name" value="CBFA_NFYB_domain"/>
</dbReference>
<keyword evidence="2" id="KW-0539">Nucleus</keyword>
<dbReference type="OrthoDB" id="1707486at2759"/>
<protein>
    <recommendedName>
        <fullName evidence="3">DNA polymerase epsilon subunit 3</fullName>
    </recommendedName>
</protein>
<sequence length="118" mass="13189">MDDKIGSMNLPQAVVGRLLKEEDISASKESRETISRAAAVFLINLSGLAVQNAKENKHKTISADDVLKALRTFDNNTIYSQCKQAVDEWKIIKQQKSLAKSSESQETQVSQIFEETME</sequence>
<dbReference type="Proteomes" id="UP001152747">
    <property type="component" value="Unassembled WGS sequence"/>
</dbReference>